<organism evidence="8 9">
    <name type="scientific">Rhodohalobacter sulfatireducens</name>
    <dbReference type="NCBI Taxonomy" id="2911366"/>
    <lineage>
        <taxon>Bacteria</taxon>
        <taxon>Pseudomonadati</taxon>
        <taxon>Balneolota</taxon>
        <taxon>Balneolia</taxon>
        <taxon>Balneolales</taxon>
        <taxon>Balneolaceae</taxon>
        <taxon>Rhodohalobacter</taxon>
    </lineage>
</organism>
<comment type="caution">
    <text evidence="8">The sequence shown here is derived from an EMBL/GenBank/DDBJ whole genome shotgun (WGS) entry which is preliminary data.</text>
</comment>
<gene>
    <name evidence="8" type="ORF">L6773_02735</name>
</gene>
<feature type="domain" description="Gfo/Idh/MocA-like oxidoreductase N-terminal" evidence="6">
    <location>
        <begin position="60"/>
        <end position="187"/>
    </location>
</feature>
<proteinExistence type="inferred from homology"/>
<dbReference type="InterPro" id="IPR050463">
    <property type="entry name" value="Gfo/Idh/MocA_oxidrdct_glycsds"/>
</dbReference>
<dbReference type="SUPFAM" id="SSF51735">
    <property type="entry name" value="NAD(P)-binding Rossmann-fold domains"/>
    <property type="match status" value="1"/>
</dbReference>
<accession>A0ABS9K9I4</accession>
<keyword evidence="3" id="KW-0378">Hydrolase</keyword>
<dbReference type="Pfam" id="PF01408">
    <property type="entry name" value="GFO_IDH_MocA"/>
    <property type="match status" value="1"/>
</dbReference>
<dbReference type="RefSeq" id="WP_237852311.1">
    <property type="nucleotide sequence ID" value="NZ_JAKLWS010000002.1"/>
</dbReference>
<dbReference type="Gene3D" id="3.40.50.720">
    <property type="entry name" value="NAD(P)-binding Rossmann-like Domain"/>
    <property type="match status" value="1"/>
</dbReference>
<keyword evidence="9" id="KW-1185">Reference proteome</keyword>
<evidence type="ECO:0000256" key="5">
    <source>
        <dbReference type="ARBA" id="ARBA00023295"/>
    </source>
</evidence>
<dbReference type="PANTHER" id="PTHR43818:SF1">
    <property type="entry name" value="GLYCOSYL HYDROLASE FAMILY 109 PROTEIN"/>
    <property type="match status" value="1"/>
</dbReference>
<dbReference type="InterPro" id="IPR036291">
    <property type="entry name" value="NAD(P)-bd_dom_sf"/>
</dbReference>
<evidence type="ECO:0000256" key="3">
    <source>
        <dbReference type="ARBA" id="ARBA00022801"/>
    </source>
</evidence>
<reference evidence="8" key="1">
    <citation type="submission" date="2022-01" db="EMBL/GenBank/DDBJ databases">
        <authorList>
            <person name="Wang Y."/>
        </authorList>
    </citation>
    <scope>NUCLEOTIDE SEQUENCE</scope>
    <source>
        <strain evidence="8">WB101</strain>
    </source>
</reference>
<comment type="similarity">
    <text evidence="2">Belongs to the Gfo/Idh/MocA family. Glycosyl hydrolase 109 subfamily.</text>
</comment>
<feature type="domain" description="Glycosyl hydrolase 109 C-terminal" evidence="7">
    <location>
        <begin position="199"/>
        <end position="350"/>
    </location>
</feature>
<dbReference type="EMBL" id="JAKLWS010000002">
    <property type="protein sequence ID" value="MCG2587467.1"/>
    <property type="molecule type" value="Genomic_DNA"/>
</dbReference>
<dbReference type="InterPro" id="IPR000683">
    <property type="entry name" value="Gfo/Idh/MocA-like_OxRdtase_N"/>
</dbReference>
<keyword evidence="4" id="KW-0520">NAD</keyword>
<dbReference type="Proteomes" id="UP001165366">
    <property type="component" value="Unassembled WGS sequence"/>
</dbReference>
<evidence type="ECO:0000313" key="9">
    <source>
        <dbReference type="Proteomes" id="UP001165366"/>
    </source>
</evidence>
<evidence type="ECO:0000259" key="6">
    <source>
        <dbReference type="Pfam" id="PF01408"/>
    </source>
</evidence>
<comment type="cofactor">
    <cofactor evidence="1">
        <name>NAD(+)</name>
        <dbReference type="ChEBI" id="CHEBI:57540"/>
    </cofactor>
</comment>
<reference evidence="8" key="2">
    <citation type="submission" date="2024-05" db="EMBL/GenBank/DDBJ databases">
        <title>Rhodohalobacter halophilus gen. nov., sp. nov., a moderately halophilic member of the family Balneolaceae.</title>
        <authorList>
            <person name="Xia J."/>
        </authorList>
    </citation>
    <scope>NUCLEOTIDE SEQUENCE</scope>
    <source>
        <strain evidence="8">WB101</strain>
    </source>
</reference>
<dbReference type="Pfam" id="PF21252">
    <property type="entry name" value="Glyco_hydro_109_C"/>
    <property type="match status" value="1"/>
</dbReference>
<dbReference type="InterPro" id="IPR049303">
    <property type="entry name" value="Glyco_hydro_109_C"/>
</dbReference>
<evidence type="ECO:0000256" key="4">
    <source>
        <dbReference type="ARBA" id="ARBA00023027"/>
    </source>
</evidence>
<keyword evidence="5" id="KW-0326">Glycosidase</keyword>
<evidence type="ECO:0000256" key="1">
    <source>
        <dbReference type="ARBA" id="ARBA00001911"/>
    </source>
</evidence>
<name>A0ABS9K9I4_9BACT</name>
<dbReference type="Gene3D" id="3.30.360.10">
    <property type="entry name" value="Dihydrodipicolinate Reductase, domain 2"/>
    <property type="match status" value="1"/>
</dbReference>
<sequence>MSENGNRRDFIEKAGIAGLGFFGIGVSSFEDEFAIQKPFQTDYEQVFNMSGYAAPPIETVRVGIVGLGGRGTGTTARLTRIEGVEIKALCDLQQEAAQSALERINSESPLSHSPEIYAGTEDIWMELCERDDIDLVIVNTPWDLHAPMAIYAMEQGKHVVTEVPIATTIDDCWELVKTSERTRQHCMMLSNPCYRDFDMMALGMARDGYFGEIIHAEGAYIHDLRHLNFSKTQYHDMWRLRQNASRNGNLYPTHGLGTICNIMDINCGDQMSYLVSVSSNDFMMGERAKELAAEDPFFEQFVDKEFRGNINSTIIRTHMGRTILLQHDVTSPRPGICFNLVSGTDGVAQARPPRVAKNHDGWLPDEEFSDLQEQYTPEISKQVGDLARQVGGHGGMDTMMLWRLIDCLHNGIPLDMSVYDGVLWSAMAPLSEWSVTNGSKPVAIPDFTSGSWNTNERGMDIELRRGATTNII</sequence>
<evidence type="ECO:0000313" key="8">
    <source>
        <dbReference type="EMBL" id="MCG2587467.1"/>
    </source>
</evidence>
<protein>
    <submittedName>
        <fullName evidence="8">Gfo/Idh/MocA family oxidoreductase</fullName>
    </submittedName>
</protein>
<evidence type="ECO:0000256" key="2">
    <source>
        <dbReference type="ARBA" id="ARBA00009329"/>
    </source>
</evidence>
<dbReference type="PANTHER" id="PTHR43818">
    <property type="entry name" value="BCDNA.GH03377"/>
    <property type="match status" value="1"/>
</dbReference>
<evidence type="ECO:0000259" key="7">
    <source>
        <dbReference type="Pfam" id="PF21252"/>
    </source>
</evidence>